<dbReference type="OrthoDB" id="10369046at2759"/>
<proteinExistence type="predicted"/>
<reference evidence="1" key="1">
    <citation type="submission" date="2020-08" db="EMBL/GenBank/DDBJ databases">
        <title>Multicomponent nature underlies the extraordinary mechanical properties of spider dragline silk.</title>
        <authorList>
            <person name="Kono N."/>
            <person name="Nakamura H."/>
            <person name="Mori M."/>
            <person name="Yoshida Y."/>
            <person name="Ohtoshi R."/>
            <person name="Malay A.D."/>
            <person name="Moran D.A.P."/>
            <person name="Tomita M."/>
            <person name="Numata K."/>
            <person name="Arakawa K."/>
        </authorList>
    </citation>
    <scope>NUCLEOTIDE SEQUENCE</scope>
</reference>
<comment type="caution">
    <text evidence="1">The sequence shown here is derived from an EMBL/GenBank/DDBJ whole genome shotgun (WGS) entry which is preliminary data.</text>
</comment>
<keyword evidence="2" id="KW-1185">Reference proteome</keyword>
<organism evidence="1 2">
    <name type="scientific">Nephila pilipes</name>
    <name type="common">Giant wood spider</name>
    <name type="synonym">Nephila maculata</name>
    <dbReference type="NCBI Taxonomy" id="299642"/>
    <lineage>
        <taxon>Eukaryota</taxon>
        <taxon>Metazoa</taxon>
        <taxon>Ecdysozoa</taxon>
        <taxon>Arthropoda</taxon>
        <taxon>Chelicerata</taxon>
        <taxon>Arachnida</taxon>
        <taxon>Araneae</taxon>
        <taxon>Araneomorphae</taxon>
        <taxon>Entelegynae</taxon>
        <taxon>Araneoidea</taxon>
        <taxon>Nephilidae</taxon>
        <taxon>Nephila</taxon>
    </lineage>
</organism>
<evidence type="ECO:0000313" key="1">
    <source>
        <dbReference type="EMBL" id="GFT64383.1"/>
    </source>
</evidence>
<evidence type="ECO:0000313" key="2">
    <source>
        <dbReference type="Proteomes" id="UP000887013"/>
    </source>
</evidence>
<protein>
    <submittedName>
        <fullName evidence="1">Uncharacterized protein</fullName>
    </submittedName>
</protein>
<sequence>MAWPPLSLPLPQHSFVKLLSKSRNGNTHSLLYRGLVNRSEMKWTRAPGAFSQYGLHARLAFFIHLPILPYPPVNPIRSLEFLHYCPYSMKEDTGTFFRRAYRARAPVLSIAQLLFAGAASKRYGS</sequence>
<dbReference type="AlphaFoldDB" id="A0A8X6PD04"/>
<accession>A0A8X6PD04</accession>
<dbReference type="EMBL" id="BMAW01019619">
    <property type="protein sequence ID" value="GFT64383.1"/>
    <property type="molecule type" value="Genomic_DNA"/>
</dbReference>
<dbReference type="Proteomes" id="UP000887013">
    <property type="component" value="Unassembled WGS sequence"/>
</dbReference>
<gene>
    <name evidence="1" type="ORF">NPIL_162531</name>
</gene>
<name>A0A8X6PD04_NEPPI</name>